<dbReference type="Proteomes" id="UP000515307">
    <property type="component" value="Chromosome"/>
</dbReference>
<protein>
    <submittedName>
        <fullName evidence="2">Uncharacterized protein</fullName>
    </submittedName>
</protein>
<gene>
    <name evidence="2" type="ORF">F0344_31740</name>
</gene>
<dbReference type="EMBL" id="CP045702">
    <property type="protein sequence ID" value="QNE79515.1"/>
    <property type="molecule type" value="Genomic_DNA"/>
</dbReference>
<proteinExistence type="predicted"/>
<sequence length="138" mass="13963">MGVAVTAVSGCVAVEPQAAAPPRPGTSGPVQDVAPQIVQPPVRESLESLPDPTPSAAAPSERPSDGGRPEYRVPQQQGPAPAPPRRAPHRSPRVPSAAVPAVPGSALTGTDVCALGRGYGGWSAGSTEARICEETYDP</sequence>
<dbReference type="AlphaFoldDB" id="A0A7G7BW00"/>
<keyword evidence="3" id="KW-1185">Reference proteome</keyword>
<evidence type="ECO:0000256" key="1">
    <source>
        <dbReference type="SAM" id="MobiDB-lite"/>
    </source>
</evidence>
<dbReference type="KEGG" id="sfiy:F0344_31740"/>
<dbReference type="RefSeq" id="WP_258050315.1">
    <property type="nucleotide sequence ID" value="NZ_CP045702.1"/>
</dbReference>
<organism evidence="2 3">
    <name type="scientific">Streptomyces finlayi</name>
    <dbReference type="NCBI Taxonomy" id="67296"/>
    <lineage>
        <taxon>Bacteria</taxon>
        <taxon>Bacillati</taxon>
        <taxon>Actinomycetota</taxon>
        <taxon>Actinomycetes</taxon>
        <taxon>Kitasatosporales</taxon>
        <taxon>Streptomycetaceae</taxon>
        <taxon>Streptomyces</taxon>
    </lineage>
</organism>
<name>A0A7G7BW00_9ACTN</name>
<accession>A0A7G7BW00</accession>
<feature type="compositionally biased region" description="Basic and acidic residues" evidence="1">
    <location>
        <begin position="62"/>
        <end position="71"/>
    </location>
</feature>
<evidence type="ECO:0000313" key="2">
    <source>
        <dbReference type="EMBL" id="QNE79515.1"/>
    </source>
</evidence>
<feature type="region of interest" description="Disordered" evidence="1">
    <location>
        <begin position="1"/>
        <end position="107"/>
    </location>
</feature>
<reference evidence="3" key="1">
    <citation type="submission" date="2019-10" db="EMBL/GenBank/DDBJ databases">
        <title>Antimicrobial potential of Antarctic Bacteria.</title>
        <authorList>
            <person name="Benaud N."/>
            <person name="Edwards R.J."/>
            <person name="Ferrari B.C."/>
        </authorList>
    </citation>
    <scope>NUCLEOTIDE SEQUENCE [LARGE SCALE GENOMIC DNA]</scope>
    <source>
        <strain evidence="3">NBSH44</strain>
    </source>
</reference>
<feature type="compositionally biased region" description="Low complexity" evidence="1">
    <location>
        <begin position="93"/>
        <end position="106"/>
    </location>
</feature>
<evidence type="ECO:0000313" key="3">
    <source>
        <dbReference type="Proteomes" id="UP000515307"/>
    </source>
</evidence>